<reference evidence="2 3" key="1">
    <citation type="journal article" date="2013" name="Nature">
        <title>Insights into bilaterian evolution from three spiralian genomes.</title>
        <authorList>
            <person name="Simakov O."/>
            <person name="Marletaz F."/>
            <person name="Cho S.J."/>
            <person name="Edsinger-Gonzales E."/>
            <person name="Havlak P."/>
            <person name="Hellsten U."/>
            <person name="Kuo D.H."/>
            <person name="Larsson T."/>
            <person name="Lv J."/>
            <person name="Arendt D."/>
            <person name="Savage R."/>
            <person name="Osoegawa K."/>
            <person name="de Jong P."/>
            <person name="Grimwood J."/>
            <person name="Chapman J.A."/>
            <person name="Shapiro H."/>
            <person name="Aerts A."/>
            <person name="Otillar R.P."/>
            <person name="Terry A.Y."/>
            <person name="Boore J.L."/>
            <person name="Grigoriev I.V."/>
            <person name="Lindberg D.R."/>
            <person name="Seaver E.C."/>
            <person name="Weisblat D.A."/>
            <person name="Putnam N.H."/>
            <person name="Rokhsar D.S."/>
        </authorList>
    </citation>
    <scope>NUCLEOTIDE SEQUENCE [LARGE SCALE GENOMIC DNA]</scope>
</reference>
<dbReference type="Gene3D" id="3.60.40.10">
    <property type="entry name" value="PPM-type phosphatase domain"/>
    <property type="match status" value="1"/>
</dbReference>
<dbReference type="InterPro" id="IPR015655">
    <property type="entry name" value="PP2C"/>
</dbReference>
<dbReference type="SUPFAM" id="SSF81606">
    <property type="entry name" value="PP2C-like"/>
    <property type="match status" value="1"/>
</dbReference>
<keyword evidence="3" id="KW-1185">Reference proteome</keyword>
<dbReference type="Pfam" id="PF00481">
    <property type="entry name" value="PP2C"/>
    <property type="match status" value="1"/>
</dbReference>
<proteinExistence type="predicted"/>
<dbReference type="AlphaFoldDB" id="V4B0Z8"/>
<organism evidence="2 3">
    <name type="scientific">Lottia gigantea</name>
    <name type="common">Giant owl limpet</name>
    <dbReference type="NCBI Taxonomy" id="225164"/>
    <lineage>
        <taxon>Eukaryota</taxon>
        <taxon>Metazoa</taxon>
        <taxon>Spiralia</taxon>
        <taxon>Lophotrochozoa</taxon>
        <taxon>Mollusca</taxon>
        <taxon>Gastropoda</taxon>
        <taxon>Patellogastropoda</taxon>
        <taxon>Lottioidea</taxon>
        <taxon>Lottiidae</taxon>
        <taxon>Lottia</taxon>
    </lineage>
</organism>
<dbReference type="PANTHER" id="PTHR47992">
    <property type="entry name" value="PROTEIN PHOSPHATASE"/>
    <property type="match status" value="1"/>
</dbReference>
<evidence type="ECO:0000313" key="3">
    <source>
        <dbReference type="Proteomes" id="UP000030746"/>
    </source>
</evidence>
<dbReference type="HOGENOM" id="CLU_2504262_0_0_1"/>
<dbReference type="GO" id="GO:0004722">
    <property type="term" value="F:protein serine/threonine phosphatase activity"/>
    <property type="evidence" value="ECO:0007669"/>
    <property type="project" value="InterPro"/>
</dbReference>
<dbReference type="Proteomes" id="UP000030746">
    <property type="component" value="Unassembled WGS sequence"/>
</dbReference>
<dbReference type="EMBL" id="KB200592">
    <property type="protein sequence ID" value="ESP00956.1"/>
    <property type="molecule type" value="Genomic_DNA"/>
</dbReference>
<dbReference type="OrthoDB" id="10264738at2759"/>
<dbReference type="GeneID" id="20251953"/>
<sequence length="86" mass="9542">GDRAHKPFICSDADVCSIDLDGTEDYIVLACDGVWDVVEPNDVPELVYNHIQQTKGDRTRTAHRIVEVAKESGSNDNISVIVVFLR</sequence>
<dbReference type="RefSeq" id="XP_009048317.1">
    <property type="nucleotide sequence ID" value="XM_009050069.1"/>
</dbReference>
<dbReference type="InterPro" id="IPR036457">
    <property type="entry name" value="PPM-type-like_dom_sf"/>
</dbReference>
<evidence type="ECO:0000259" key="1">
    <source>
        <dbReference type="PROSITE" id="PS51746"/>
    </source>
</evidence>
<dbReference type="KEGG" id="lgi:LOTGIDRAFT_70128"/>
<accession>V4B0Z8</accession>
<evidence type="ECO:0000313" key="2">
    <source>
        <dbReference type="EMBL" id="ESP00956.1"/>
    </source>
</evidence>
<dbReference type="PROSITE" id="PS51746">
    <property type="entry name" value="PPM_2"/>
    <property type="match status" value="1"/>
</dbReference>
<gene>
    <name evidence="2" type="ORF">LOTGIDRAFT_70128</name>
</gene>
<dbReference type="STRING" id="225164.V4B0Z8"/>
<feature type="domain" description="PPM-type phosphatase" evidence="1">
    <location>
        <begin position="1"/>
        <end position="85"/>
    </location>
</feature>
<dbReference type="CTD" id="20251953"/>
<name>V4B0Z8_LOTGI</name>
<dbReference type="InterPro" id="IPR001932">
    <property type="entry name" value="PPM-type_phosphatase-like_dom"/>
</dbReference>
<feature type="non-terminal residue" evidence="2">
    <location>
        <position position="86"/>
    </location>
</feature>
<protein>
    <recommendedName>
        <fullName evidence="1">PPM-type phosphatase domain-containing protein</fullName>
    </recommendedName>
</protein>
<feature type="non-terminal residue" evidence="2">
    <location>
        <position position="1"/>
    </location>
</feature>